<sequence>MTHDRSVFFVSDNTGITAESIGHLLAHFPTVKLRQLRFPFIDTLDKLQVAIDRIKEASVEDGVRPIVVMTLVKPEFRAKLKQVDAMFLDLFGTFIDPLASELGLEPSQGVGITHGAASQGYNNRIDAINFSLGHDDGMTNSGLEEAEVILVGVSRCGKTPTSLYLAMQFGIKAANYPLIPEDFDRMRLPAVLENYPEKLYGLSISPERLHSVRSERRPNSFYASLDNCRDEVAKAEDLMKRAGVTWIDSTHRSIEELATVILQKIRVPIRQYG</sequence>
<accession>C6X7J4</accession>
<comment type="catalytic activity">
    <reaction evidence="5">
        <text>[pyruvate, water dikinase]-phosphate + phosphate + H(+) = [pyruvate, water dikinase] + diphosphate</text>
        <dbReference type="Rhea" id="RHEA:48580"/>
        <dbReference type="Rhea" id="RHEA-COMP:11425"/>
        <dbReference type="Rhea" id="RHEA-COMP:11426"/>
        <dbReference type="ChEBI" id="CHEBI:15378"/>
        <dbReference type="ChEBI" id="CHEBI:33019"/>
        <dbReference type="ChEBI" id="CHEBI:43176"/>
        <dbReference type="ChEBI" id="CHEBI:43474"/>
        <dbReference type="ChEBI" id="CHEBI:68546"/>
        <dbReference type="EC" id="2.7.4.28"/>
    </reaction>
</comment>
<keyword evidence="3 5" id="KW-0547">Nucleotide-binding</keyword>
<dbReference type="PANTHER" id="PTHR31756:SF3">
    <property type="entry name" value="PYRUVATE, PHOSPHATE DIKINASE REGULATORY PROTEIN 1, CHLOROPLASTIC"/>
    <property type="match status" value="1"/>
</dbReference>
<keyword evidence="7" id="KW-1185">Reference proteome</keyword>
<dbReference type="InterPro" id="IPR005177">
    <property type="entry name" value="Kinase-pyrophosphorylase"/>
</dbReference>
<dbReference type="EMBL" id="CP001674">
    <property type="protein sequence ID" value="ACT51459.1"/>
    <property type="molecule type" value="Genomic_DNA"/>
</dbReference>
<comment type="similarity">
    <text evidence="5">Belongs to the pyruvate, phosphate/water dikinase regulatory protein family. PSRP subfamily.</text>
</comment>
<dbReference type="eggNOG" id="COG1806">
    <property type="taxonomic scope" value="Bacteria"/>
</dbReference>
<dbReference type="Pfam" id="PF03618">
    <property type="entry name" value="Kinase-PPPase"/>
    <property type="match status" value="1"/>
</dbReference>
<dbReference type="PANTHER" id="PTHR31756">
    <property type="entry name" value="PYRUVATE, PHOSPHATE DIKINASE REGULATORY PROTEIN 1, CHLOROPLASTIC"/>
    <property type="match status" value="1"/>
</dbReference>
<dbReference type="EC" id="2.7.11.33" evidence="5"/>
<reference evidence="6 7" key="2">
    <citation type="journal article" date="2011" name="J. Bacteriol.">
        <title>Genomes of three methylotrophs from a single niche uncover genetic and metabolic divergence of Methylophilaceae.</title>
        <authorList>
            <person name="Lapidus A."/>
            <person name="Clum A."/>
            <person name="Labutti K."/>
            <person name="Kaluzhnaya M.G."/>
            <person name="Lim S."/>
            <person name="Beck D.A."/>
            <person name="Glavina Del Rio T."/>
            <person name="Nolan M."/>
            <person name="Mavromatis K."/>
            <person name="Huntemann M."/>
            <person name="Lucas S."/>
            <person name="Lidstrom M.E."/>
            <person name="Ivanova N."/>
            <person name="Chistoserdova L."/>
        </authorList>
    </citation>
    <scope>NUCLEOTIDE SEQUENCE [LARGE SCALE GENOMIC DNA]</scope>
    <source>
        <strain evidence="6 7">SIP3-4</strain>
    </source>
</reference>
<dbReference type="AlphaFoldDB" id="C6X7J4"/>
<dbReference type="HOGENOM" id="CLU_046206_1_0_4"/>
<name>C6X7J4_METGS</name>
<dbReference type="GO" id="GO:0004674">
    <property type="term" value="F:protein serine/threonine kinase activity"/>
    <property type="evidence" value="ECO:0007669"/>
    <property type="project" value="UniProtKB-UniRule"/>
</dbReference>
<evidence type="ECO:0000313" key="7">
    <source>
        <dbReference type="Proteomes" id="UP000002743"/>
    </source>
</evidence>
<evidence type="ECO:0000256" key="1">
    <source>
        <dbReference type="ARBA" id="ARBA00022527"/>
    </source>
</evidence>
<keyword evidence="4 5" id="KW-0418">Kinase</keyword>
<comment type="catalytic activity">
    <reaction evidence="5">
        <text>[pyruvate, water dikinase] + ADP = [pyruvate, water dikinase]-phosphate + AMP + H(+)</text>
        <dbReference type="Rhea" id="RHEA:46020"/>
        <dbReference type="Rhea" id="RHEA-COMP:11425"/>
        <dbReference type="Rhea" id="RHEA-COMP:11426"/>
        <dbReference type="ChEBI" id="CHEBI:15378"/>
        <dbReference type="ChEBI" id="CHEBI:43176"/>
        <dbReference type="ChEBI" id="CHEBI:68546"/>
        <dbReference type="ChEBI" id="CHEBI:456215"/>
        <dbReference type="ChEBI" id="CHEBI:456216"/>
        <dbReference type="EC" id="2.7.11.33"/>
    </reaction>
</comment>
<dbReference type="InterPro" id="IPR026530">
    <property type="entry name" value="PSRP"/>
</dbReference>
<dbReference type="STRING" id="582744.Msip34_2217"/>
<dbReference type="Proteomes" id="UP000002743">
    <property type="component" value="Chromosome"/>
</dbReference>
<feature type="binding site" evidence="5">
    <location>
        <begin position="152"/>
        <end position="159"/>
    </location>
    <ligand>
        <name>ADP</name>
        <dbReference type="ChEBI" id="CHEBI:456216"/>
    </ligand>
</feature>
<reference evidence="7" key="1">
    <citation type="submission" date="2009-07" db="EMBL/GenBank/DDBJ databases">
        <title>Complete sequence of chromosome of Methylovorus sp. SIP3-4.</title>
        <authorList>
            <person name="Lucas S."/>
            <person name="Copeland A."/>
            <person name="Lapidus A."/>
            <person name="Glavina del Rio T."/>
            <person name="Tice H."/>
            <person name="Bruce D."/>
            <person name="Goodwin L."/>
            <person name="Pitluck S."/>
            <person name="Clum A."/>
            <person name="Larimer F."/>
            <person name="Land M."/>
            <person name="Hauser L."/>
            <person name="Kyrpides N."/>
            <person name="Mikhailova N."/>
            <person name="Kayluzhnaya M."/>
            <person name="Chistoserdova L."/>
        </authorList>
    </citation>
    <scope>NUCLEOTIDE SEQUENCE [LARGE SCALE GENOMIC DNA]</scope>
    <source>
        <strain evidence="7">SIP3-4</strain>
    </source>
</reference>
<dbReference type="KEGG" id="mei:Msip34_2217"/>
<dbReference type="HAMAP" id="MF_01062">
    <property type="entry name" value="PSRP"/>
    <property type="match status" value="1"/>
</dbReference>
<dbReference type="EC" id="2.7.4.28" evidence="5"/>
<dbReference type="RefSeq" id="WP_013442940.1">
    <property type="nucleotide sequence ID" value="NC_012969.1"/>
</dbReference>
<keyword evidence="2 5" id="KW-0808">Transferase</keyword>
<proteinExistence type="inferred from homology"/>
<keyword evidence="1 5" id="KW-0723">Serine/threonine-protein kinase</keyword>
<organism evidence="6 7">
    <name type="scientific">Methylovorus glucosotrophus (strain SIP3-4)</name>
    <dbReference type="NCBI Taxonomy" id="582744"/>
    <lineage>
        <taxon>Bacteria</taxon>
        <taxon>Pseudomonadati</taxon>
        <taxon>Pseudomonadota</taxon>
        <taxon>Betaproteobacteria</taxon>
        <taxon>Nitrosomonadales</taxon>
        <taxon>Methylophilaceae</taxon>
        <taxon>Methylovorus</taxon>
    </lineage>
</organism>
<evidence type="ECO:0000256" key="4">
    <source>
        <dbReference type="ARBA" id="ARBA00022777"/>
    </source>
</evidence>
<dbReference type="OrthoDB" id="9782201at2"/>
<comment type="function">
    <text evidence="5">Bifunctional serine/threonine kinase and phosphorylase involved in the regulation of the phosphoenolpyruvate synthase (PEPS) by catalyzing its phosphorylation/dephosphorylation.</text>
</comment>
<protein>
    <recommendedName>
        <fullName evidence="5">Putative phosphoenolpyruvate synthase regulatory protein</fullName>
        <shortName evidence="5">PEP synthase regulatory protein</shortName>
        <shortName evidence="5">PSRP</shortName>
        <ecNumber evidence="5">2.7.11.33</ecNumber>
        <ecNumber evidence="5">2.7.4.28</ecNumber>
    </recommendedName>
    <alternativeName>
        <fullName evidence="5">Pyruvate, water dikinase regulatory protein</fullName>
    </alternativeName>
</protein>
<dbReference type="GO" id="GO:0016776">
    <property type="term" value="F:phosphotransferase activity, phosphate group as acceptor"/>
    <property type="evidence" value="ECO:0007669"/>
    <property type="project" value="UniProtKB-UniRule"/>
</dbReference>
<dbReference type="GO" id="GO:0005524">
    <property type="term" value="F:ATP binding"/>
    <property type="evidence" value="ECO:0007669"/>
    <property type="project" value="InterPro"/>
</dbReference>
<evidence type="ECO:0000256" key="3">
    <source>
        <dbReference type="ARBA" id="ARBA00022741"/>
    </source>
</evidence>
<evidence type="ECO:0000313" key="6">
    <source>
        <dbReference type="EMBL" id="ACT51459.1"/>
    </source>
</evidence>
<dbReference type="NCBIfam" id="NF003742">
    <property type="entry name" value="PRK05339.1"/>
    <property type="match status" value="1"/>
</dbReference>
<gene>
    <name evidence="6" type="ordered locus">Msip34_2217</name>
</gene>
<evidence type="ECO:0000256" key="2">
    <source>
        <dbReference type="ARBA" id="ARBA00022679"/>
    </source>
</evidence>
<evidence type="ECO:0000256" key="5">
    <source>
        <dbReference type="HAMAP-Rule" id="MF_01062"/>
    </source>
</evidence>
<dbReference type="GO" id="GO:0043531">
    <property type="term" value="F:ADP binding"/>
    <property type="evidence" value="ECO:0007669"/>
    <property type="project" value="UniProtKB-UniRule"/>
</dbReference>